<dbReference type="NCBIfam" id="TIGR03429">
    <property type="entry name" value="arom_pren_DMATS"/>
    <property type="match status" value="1"/>
</dbReference>
<dbReference type="AlphaFoldDB" id="W3WNI7"/>
<dbReference type="OrthoDB" id="5392033at2759"/>
<keyword evidence="2" id="KW-0808">Transferase</keyword>
<dbReference type="GO" id="GO:0009820">
    <property type="term" value="P:alkaloid metabolic process"/>
    <property type="evidence" value="ECO:0007669"/>
    <property type="project" value="InterPro"/>
</dbReference>
<evidence type="ECO:0008006" key="6">
    <source>
        <dbReference type="Google" id="ProtNLM"/>
    </source>
</evidence>
<dbReference type="CDD" id="cd13929">
    <property type="entry name" value="PT-DMATS_CymD"/>
    <property type="match status" value="1"/>
</dbReference>
<feature type="binding site" evidence="3">
    <location>
        <position position="407"/>
    </location>
    <ligand>
        <name>dimethylallyl diphosphate</name>
        <dbReference type="ChEBI" id="CHEBI:57623"/>
    </ligand>
</feature>
<dbReference type="Proteomes" id="UP000030651">
    <property type="component" value="Unassembled WGS sequence"/>
</dbReference>
<dbReference type="KEGG" id="pfy:PFICI_14247"/>
<feature type="binding site" evidence="3">
    <location>
        <position position="98"/>
    </location>
    <ligand>
        <name>dimethylallyl diphosphate</name>
        <dbReference type="ChEBI" id="CHEBI:57623"/>
    </ligand>
</feature>
<feature type="binding site" evidence="3">
    <location>
        <position position="255"/>
    </location>
    <ligand>
        <name>dimethylallyl diphosphate</name>
        <dbReference type="ChEBI" id="CHEBI:57623"/>
    </ligand>
</feature>
<reference evidence="5" key="1">
    <citation type="journal article" date="2015" name="BMC Genomics">
        <title>Genomic and transcriptomic analysis of the endophytic fungus Pestalotiopsis fici reveals its lifestyle and high potential for synthesis of natural products.</title>
        <authorList>
            <person name="Wang X."/>
            <person name="Zhang X."/>
            <person name="Liu L."/>
            <person name="Xiang M."/>
            <person name="Wang W."/>
            <person name="Sun X."/>
            <person name="Che Y."/>
            <person name="Guo L."/>
            <person name="Liu G."/>
            <person name="Guo L."/>
            <person name="Wang C."/>
            <person name="Yin W.B."/>
            <person name="Stadler M."/>
            <person name="Zhang X."/>
            <person name="Liu X."/>
        </authorList>
    </citation>
    <scope>NUCLEOTIDE SEQUENCE [LARGE SCALE GENOMIC DNA]</scope>
    <source>
        <strain evidence="5">W106-1 / CGMCC3.15140</strain>
    </source>
</reference>
<dbReference type="Pfam" id="PF11991">
    <property type="entry name" value="Trp_DMAT"/>
    <property type="match status" value="1"/>
</dbReference>
<dbReference type="SFLD" id="SFLDS00036">
    <property type="entry name" value="Aromatic_Prenyltransferase"/>
    <property type="match status" value="1"/>
</dbReference>
<comment type="similarity">
    <text evidence="1">Belongs to the tryptophan dimethylallyltransferase family.</text>
</comment>
<feature type="binding site" evidence="3">
    <location>
        <position position="257"/>
    </location>
    <ligand>
        <name>dimethylallyl diphosphate</name>
        <dbReference type="ChEBI" id="CHEBI:57623"/>
    </ligand>
</feature>
<organism evidence="4 5">
    <name type="scientific">Pestalotiopsis fici (strain W106-1 / CGMCC3.15140)</name>
    <dbReference type="NCBI Taxonomy" id="1229662"/>
    <lineage>
        <taxon>Eukaryota</taxon>
        <taxon>Fungi</taxon>
        <taxon>Dikarya</taxon>
        <taxon>Ascomycota</taxon>
        <taxon>Pezizomycotina</taxon>
        <taxon>Sordariomycetes</taxon>
        <taxon>Xylariomycetidae</taxon>
        <taxon>Amphisphaeriales</taxon>
        <taxon>Sporocadaceae</taxon>
        <taxon>Pestalotiopsis</taxon>
    </lineage>
</organism>
<dbReference type="SFLD" id="SFLDG01162">
    <property type="entry name" value="I"/>
    <property type="match status" value="1"/>
</dbReference>
<feature type="binding site" evidence="3">
    <location>
        <position position="259"/>
    </location>
    <ligand>
        <name>dimethylallyl diphosphate</name>
        <dbReference type="ChEBI" id="CHEBI:57623"/>
    </ligand>
</feature>
<dbReference type="GeneID" id="19279260"/>
<protein>
    <recommendedName>
        <fullName evidence="6">Aromatic prenyltransferase</fullName>
    </recommendedName>
</protein>
<name>W3WNI7_PESFW</name>
<dbReference type="eggNOG" id="ENOG502S2XP">
    <property type="taxonomic scope" value="Eukaryota"/>
</dbReference>
<dbReference type="HOGENOM" id="CLU_037431_2_2_1"/>
<accession>W3WNI7</accession>
<keyword evidence="5" id="KW-1185">Reference proteome</keyword>
<dbReference type="PANTHER" id="PTHR40627">
    <property type="entry name" value="INDOLE PRENYLTRANSFERASE TDIB-RELATED"/>
    <property type="match status" value="1"/>
</dbReference>
<evidence type="ECO:0000313" key="5">
    <source>
        <dbReference type="Proteomes" id="UP000030651"/>
    </source>
</evidence>
<dbReference type="InParanoid" id="W3WNI7"/>
<dbReference type="InterPro" id="IPR017795">
    <property type="entry name" value="ABBA_NscD-like"/>
</dbReference>
<feature type="binding site" evidence="3">
    <location>
        <position position="337"/>
    </location>
    <ligand>
        <name>dimethylallyl diphosphate</name>
        <dbReference type="ChEBI" id="CHEBI:57623"/>
    </ligand>
</feature>
<feature type="binding site" evidence="3">
    <location>
        <position position="188"/>
    </location>
    <ligand>
        <name>L-tryptophan</name>
        <dbReference type="ChEBI" id="CHEBI:57912"/>
    </ligand>
</feature>
<dbReference type="OMA" id="HMTTNTI"/>
<feature type="binding site" evidence="3">
    <location>
        <position position="184"/>
    </location>
    <ligand>
        <name>dimethylallyl diphosphate</name>
        <dbReference type="ChEBI" id="CHEBI:57623"/>
    </ligand>
</feature>
<feature type="binding site" evidence="3">
    <location>
        <position position="403"/>
    </location>
    <ligand>
        <name>dimethylallyl diphosphate</name>
        <dbReference type="ChEBI" id="CHEBI:57623"/>
    </ligand>
</feature>
<sequence length="438" mass="49720">MGEAIPNSHSTGSREDEDFWWQEISHPFLSLMQSTGYSDDKQERYVQLVKQFIIPSLGPRPSTTKSGTRLPHFDSFCSDDFSPLELSWNVEPETSKIRIGFEPIGPHAGTAKDPFNQDEPKIVMSRLLEQSGGAIDHQLWDFFVKHLHVDAKHAHDIVSKMAPNEHMTTNTISFDLVGQHPVPKVYFYTIPISLLKDTPAGEIITDLIRQLPSNLAPSFQSIRDFVFDYKRQRNNEQILRLELISFDAIAPTDSRLKVYMRTKETCLARVEEVYTLGGTLSGPEIDKGVNLIRSFYQHVLGISNAEDDLPSSKHRTAGIIFNMELMHDRAMPVPKVYIPVRHYGGTDLRIAQSLSNFFRACGLEDLANTYVDAVQRAFPTQDFSNTIGRHSYVGLSYNEKGPYITMYYNTMTFSKGDEKDEEGKLVGPAAWKQRHLLD</sequence>
<dbReference type="InterPro" id="IPR033964">
    <property type="entry name" value="ABBA"/>
</dbReference>
<proteinExistence type="inferred from homology"/>
<dbReference type="PIRSF" id="PIRSF000509">
    <property type="entry name" value="Trp_DMAT"/>
    <property type="match status" value="1"/>
</dbReference>
<dbReference type="PANTHER" id="PTHR40627:SF3">
    <property type="entry name" value="PRENYLTRANSFERASE ASQH2-RELATED"/>
    <property type="match status" value="1"/>
</dbReference>
<evidence type="ECO:0000313" key="4">
    <source>
        <dbReference type="EMBL" id="ETS74381.1"/>
    </source>
</evidence>
<dbReference type="InterPro" id="IPR012148">
    <property type="entry name" value="ABBA_DMATS-like"/>
</dbReference>
<feature type="binding site" evidence="3">
    <location>
        <position position="186"/>
    </location>
    <ligand>
        <name>dimethylallyl diphosphate</name>
        <dbReference type="ChEBI" id="CHEBI:57623"/>
    </ligand>
</feature>
<dbReference type="RefSeq" id="XP_007841019.1">
    <property type="nucleotide sequence ID" value="XM_007842828.1"/>
</dbReference>
<feature type="binding site" evidence="3">
    <location>
        <position position="85"/>
    </location>
    <ligand>
        <name>L-tryptophan</name>
        <dbReference type="ChEBI" id="CHEBI:57912"/>
    </ligand>
</feature>
<gene>
    <name evidence="4" type="ORF">PFICI_14247</name>
</gene>
<evidence type="ECO:0000256" key="1">
    <source>
        <dbReference type="ARBA" id="ARBA00010209"/>
    </source>
</evidence>
<dbReference type="EMBL" id="KI912120">
    <property type="protein sequence ID" value="ETS74381.1"/>
    <property type="molecule type" value="Genomic_DNA"/>
</dbReference>
<dbReference type="GO" id="GO:0016765">
    <property type="term" value="F:transferase activity, transferring alkyl or aryl (other than methyl) groups"/>
    <property type="evidence" value="ECO:0007669"/>
    <property type="project" value="InterPro"/>
</dbReference>
<evidence type="ECO:0000256" key="3">
    <source>
        <dbReference type="PIRSR" id="PIRSR000509-1"/>
    </source>
</evidence>
<evidence type="ECO:0000256" key="2">
    <source>
        <dbReference type="ARBA" id="ARBA00022679"/>
    </source>
</evidence>